<gene>
    <name evidence="2" type="ORF">EGH21_19810</name>
</gene>
<name>A0AAW4PXD5_9EURY</name>
<evidence type="ECO:0000313" key="3">
    <source>
        <dbReference type="Proteomes" id="UP001430377"/>
    </source>
</evidence>
<reference evidence="2 3" key="1">
    <citation type="submission" date="2021-06" db="EMBL/GenBank/DDBJ databases">
        <title>Halomicroarcula sp. a new haloarchaeum isolated from saline soil.</title>
        <authorList>
            <person name="Duran-Viseras A."/>
            <person name="Sanchez-Porro C."/>
            <person name="Ventosa A."/>
        </authorList>
    </citation>
    <scope>NUCLEOTIDE SEQUENCE [LARGE SCALE GENOMIC DNA]</scope>
    <source>
        <strain evidence="2 3">F13</strain>
    </source>
</reference>
<dbReference type="Pfam" id="PF18545">
    <property type="entry name" value="HalOD1"/>
    <property type="match status" value="1"/>
</dbReference>
<comment type="caution">
    <text evidence="2">The sequence shown here is derived from an EMBL/GenBank/DDBJ whole genome shotgun (WGS) entry which is preliminary data.</text>
</comment>
<dbReference type="AlphaFoldDB" id="A0AAW4PXD5"/>
<dbReference type="Proteomes" id="UP001430377">
    <property type="component" value="Unassembled WGS sequence"/>
</dbReference>
<dbReference type="InterPro" id="IPR040624">
    <property type="entry name" value="HalOD1"/>
</dbReference>
<dbReference type="PROSITE" id="PS51257">
    <property type="entry name" value="PROKAR_LIPOPROTEIN"/>
    <property type="match status" value="1"/>
</dbReference>
<keyword evidence="3" id="KW-1185">Reference proteome</keyword>
<feature type="domain" description="Halobacterial output" evidence="1">
    <location>
        <begin position="12"/>
        <end position="82"/>
    </location>
</feature>
<protein>
    <recommendedName>
        <fullName evidence="1">Halobacterial output domain-containing protein</fullName>
    </recommendedName>
</protein>
<dbReference type="RefSeq" id="WP_220620141.1">
    <property type="nucleotide sequence ID" value="NZ_RKLR01000012.1"/>
</dbReference>
<dbReference type="EMBL" id="RKLR01000012">
    <property type="protein sequence ID" value="MBX0325276.1"/>
    <property type="molecule type" value="Genomic_DNA"/>
</dbReference>
<accession>A0AAW4PXD5</accession>
<organism evidence="2 3">
    <name type="scientific">Haloarcula rubra</name>
    <dbReference type="NCBI Taxonomy" id="2487747"/>
    <lineage>
        <taxon>Archaea</taxon>
        <taxon>Methanobacteriati</taxon>
        <taxon>Methanobacteriota</taxon>
        <taxon>Stenosarchaea group</taxon>
        <taxon>Halobacteria</taxon>
        <taxon>Halobacteriales</taxon>
        <taxon>Haloarculaceae</taxon>
        <taxon>Haloarcula</taxon>
    </lineage>
</organism>
<evidence type="ECO:0000313" key="2">
    <source>
        <dbReference type="EMBL" id="MBX0325276.1"/>
    </source>
</evidence>
<sequence length="86" mass="9527">MAQRVRYVREGDASPSIAVIQAVSGCEDVDESELPPLHDTIDTDALDALFTSWPNPSAQLDGHVRFQYCEYTVNVHSDGYLTLEAE</sequence>
<evidence type="ECO:0000259" key="1">
    <source>
        <dbReference type="Pfam" id="PF18545"/>
    </source>
</evidence>
<proteinExistence type="predicted"/>